<protein>
    <recommendedName>
        <fullName evidence="3">Citrate synthase (unknown stereospecificity)</fullName>
    </recommendedName>
</protein>
<name>A0ABU1Z3B2_9BURK</name>
<evidence type="ECO:0000313" key="2">
    <source>
        <dbReference type="Proteomes" id="UP001180536"/>
    </source>
</evidence>
<organism evidence="1 2">
    <name type="scientific">Pelomonas aquatica</name>
    <dbReference type="NCBI Taxonomy" id="431058"/>
    <lineage>
        <taxon>Bacteria</taxon>
        <taxon>Pseudomonadati</taxon>
        <taxon>Pseudomonadota</taxon>
        <taxon>Betaproteobacteria</taxon>
        <taxon>Burkholderiales</taxon>
        <taxon>Sphaerotilaceae</taxon>
        <taxon>Roseateles</taxon>
    </lineage>
</organism>
<evidence type="ECO:0008006" key="3">
    <source>
        <dbReference type="Google" id="ProtNLM"/>
    </source>
</evidence>
<dbReference type="Proteomes" id="UP001180536">
    <property type="component" value="Unassembled WGS sequence"/>
</dbReference>
<gene>
    <name evidence="1" type="ORF">J2X16_000428</name>
</gene>
<proteinExistence type="predicted"/>
<dbReference type="RefSeq" id="WP_310341104.1">
    <property type="nucleotide sequence ID" value="NZ_JAVDXQ010000001.1"/>
</dbReference>
<dbReference type="InterPro" id="IPR036969">
    <property type="entry name" value="Citrate_synthase_sf"/>
</dbReference>
<dbReference type="SUPFAM" id="SSF48256">
    <property type="entry name" value="Citrate synthase"/>
    <property type="match status" value="1"/>
</dbReference>
<sequence length="274" mass="29857">MDGPEALAAQADVLRTRVGACWPGTRAVFRGQDLHRDLDGISWMGLYVFGITGRRFAANELRVLEGIWTMTSYPDTRLWNNRVAALAANARSPSVLGLSAAIATTEAGVFGGGPGLQSIDFFLRAGEKLRAGESAEAIVAAELLAGRRILGFGRPIHATDERLPPLMRLVEREGLDRGLHYRLAFDVEQALLRRKPFLKLNFAGLTAALAADLGFTARQYQLYNILKTLAGMPPCIVEAAEKPEGTLMPMACENVRYEGHAPRSWSGRRLGPIS</sequence>
<dbReference type="EMBL" id="JAVDXQ010000001">
    <property type="protein sequence ID" value="MDR7295107.1"/>
    <property type="molecule type" value="Genomic_DNA"/>
</dbReference>
<reference evidence="1 2" key="1">
    <citation type="submission" date="2023-07" db="EMBL/GenBank/DDBJ databases">
        <title>Sorghum-associated microbial communities from plants grown in Nebraska, USA.</title>
        <authorList>
            <person name="Schachtman D."/>
        </authorList>
    </citation>
    <scope>NUCLEOTIDE SEQUENCE [LARGE SCALE GENOMIC DNA]</scope>
    <source>
        <strain evidence="1 2">BE310</strain>
    </source>
</reference>
<keyword evidence="2" id="KW-1185">Reference proteome</keyword>
<comment type="caution">
    <text evidence="1">The sequence shown here is derived from an EMBL/GenBank/DDBJ whole genome shotgun (WGS) entry which is preliminary data.</text>
</comment>
<accession>A0ABU1Z3B2</accession>
<evidence type="ECO:0000313" key="1">
    <source>
        <dbReference type="EMBL" id="MDR7295107.1"/>
    </source>
</evidence>